<feature type="transmembrane region" description="Helical" evidence="2">
    <location>
        <begin position="218"/>
        <end position="243"/>
    </location>
</feature>
<evidence type="ECO:0000313" key="4">
    <source>
        <dbReference type="Proteomes" id="UP001153365"/>
    </source>
</evidence>
<feature type="compositionally biased region" description="Low complexity" evidence="1">
    <location>
        <begin position="440"/>
        <end position="451"/>
    </location>
</feature>
<feature type="region of interest" description="Disordered" evidence="1">
    <location>
        <begin position="28"/>
        <end position="47"/>
    </location>
</feature>
<protein>
    <submittedName>
        <fullName evidence="3">Expressed protein</fullName>
    </submittedName>
</protein>
<evidence type="ECO:0000256" key="2">
    <source>
        <dbReference type="SAM" id="Phobius"/>
    </source>
</evidence>
<reference evidence="3" key="1">
    <citation type="submission" date="2022-06" db="EMBL/GenBank/DDBJ databases">
        <authorList>
            <consortium name="SYNGENTA / RWTH Aachen University"/>
        </authorList>
    </citation>
    <scope>NUCLEOTIDE SEQUENCE</scope>
</reference>
<keyword evidence="2" id="KW-1133">Transmembrane helix</keyword>
<feature type="region of interest" description="Disordered" evidence="1">
    <location>
        <begin position="440"/>
        <end position="498"/>
    </location>
</feature>
<name>A0AAV0BI61_PHAPC</name>
<proteinExistence type="predicted"/>
<dbReference type="AlphaFoldDB" id="A0AAV0BI61"/>
<feature type="compositionally biased region" description="Polar residues" evidence="1">
    <location>
        <begin position="373"/>
        <end position="387"/>
    </location>
</feature>
<keyword evidence="2" id="KW-0812">Transmembrane</keyword>
<accession>A0AAV0BI61</accession>
<dbReference type="EMBL" id="CALTRL010005822">
    <property type="protein sequence ID" value="CAH7686923.1"/>
    <property type="molecule type" value="Genomic_DNA"/>
</dbReference>
<feature type="compositionally biased region" description="Low complexity" evidence="1">
    <location>
        <begin position="29"/>
        <end position="43"/>
    </location>
</feature>
<comment type="caution">
    <text evidence="3">The sequence shown here is derived from an EMBL/GenBank/DDBJ whole genome shotgun (WGS) entry which is preliminary data.</text>
</comment>
<feature type="compositionally biased region" description="Polar residues" evidence="1">
    <location>
        <begin position="466"/>
        <end position="482"/>
    </location>
</feature>
<gene>
    <name evidence="3" type="ORF">PPACK8108_LOCUS21634</name>
</gene>
<organism evidence="3 4">
    <name type="scientific">Phakopsora pachyrhizi</name>
    <name type="common">Asian soybean rust disease fungus</name>
    <dbReference type="NCBI Taxonomy" id="170000"/>
    <lineage>
        <taxon>Eukaryota</taxon>
        <taxon>Fungi</taxon>
        <taxon>Dikarya</taxon>
        <taxon>Basidiomycota</taxon>
        <taxon>Pucciniomycotina</taxon>
        <taxon>Pucciniomycetes</taxon>
        <taxon>Pucciniales</taxon>
        <taxon>Phakopsoraceae</taxon>
        <taxon>Phakopsora</taxon>
    </lineage>
</organism>
<feature type="region of interest" description="Disordered" evidence="1">
    <location>
        <begin position="366"/>
        <end position="410"/>
    </location>
</feature>
<sequence>MDRIHPCRIPSNVGCKLKNAINCSLSVLPSGSQQPSSKPHSSSLRPHINSLSSTAVSESSKLLHGSWNKTQQSNVATFGKPVSESILLNEAAAAQQNVDGHQVASPINPKTNVPTFCEYVNGQWVLSDNWNLYGVSGPAQRHRPRSLIEDNAPINPANHLNSSSLAVAHHAALTGEMLPLYEISPLNTGSQVSNSTNNGTKLYLPAGWNHTSPRGPLYVVPAIVTSSLFLALSVVGTVVFLVARRRAARNRARKASITQRDGDRSRDLSFKDEESAVEMLEDRVSHRRHQASQRLKTLTIIKILRKAGGKREARVKRLSTAAISTNSPSVILIEEAPLNSRALPSVWNTNRTTRRRTSRWSLPRAHLREDQNIHTLQSDTMPGSSDSPILPESEGNRELVSTPLDNSHNVDFQNARSENIQDPECPSISNSLASISRNNLLPNSSSSMPISGLRLVGDNDRPGHQPQPSSNTVGHQNTSRESVSPGPPCTSLSRSRLL</sequence>
<evidence type="ECO:0000313" key="3">
    <source>
        <dbReference type="EMBL" id="CAH7686923.1"/>
    </source>
</evidence>
<dbReference type="Proteomes" id="UP001153365">
    <property type="component" value="Unassembled WGS sequence"/>
</dbReference>
<keyword evidence="4" id="KW-1185">Reference proteome</keyword>
<evidence type="ECO:0000256" key="1">
    <source>
        <dbReference type="SAM" id="MobiDB-lite"/>
    </source>
</evidence>
<keyword evidence="2" id="KW-0472">Membrane</keyword>